<feature type="domain" description="Transposase IS110-like N-terminal" evidence="1">
    <location>
        <begin position="32"/>
        <end position="151"/>
    </location>
</feature>
<evidence type="ECO:0000313" key="2">
    <source>
        <dbReference type="EMBL" id="GAG32406.1"/>
    </source>
</evidence>
<dbReference type="AlphaFoldDB" id="X0Y6B1"/>
<accession>X0Y6B1</accession>
<dbReference type="GO" id="GO:0003677">
    <property type="term" value="F:DNA binding"/>
    <property type="evidence" value="ECO:0007669"/>
    <property type="project" value="InterPro"/>
</dbReference>
<dbReference type="GO" id="GO:0006313">
    <property type="term" value="P:DNA transposition"/>
    <property type="evidence" value="ECO:0007669"/>
    <property type="project" value="InterPro"/>
</dbReference>
<reference evidence="2" key="1">
    <citation type="journal article" date="2014" name="Front. Microbiol.">
        <title>High frequency of phylogenetically diverse reductive dehalogenase-homologous genes in deep subseafloor sedimentary metagenomes.</title>
        <authorList>
            <person name="Kawai M."/>
            <person name="Futagami T."/>
            <person name="Toyoda A."/>
            <person name="Takaki Y."/>
            <person name="Nishi S."/>
            <person name="Hori S."/>
            <person name="Arai W."/>
            <person name="Tsubouchi T."/>
            <person name="Morono Y."/>
            <person name="Uchiyama I."/>
            <person name="Ito T."/>
            <person name="Fujiyama A."/>
            <person name="Inagaki F."/>
            <person name="Takami H."/>
        </authorList>
    </citation>
    <scope>NUCLEOTIDE SEQUENCE</scope>
    <source>
        <strain evidence="2">Expedition CK06-06</strain>
    </source>
</reference>
<evidence type="ECO:0000259" key="1">
    <source>
        <dbReference type="Pfam" id="PF01548"/>
    </source>
</evidence>
<organism evidence="2">
    <name type="scientific">marine sediment metagenome</name>
    <dbReference type="NCBI Taxonomy" id="412755"/>
    <lineage>
        <taxon>unclassified sequences</taxon>
        <taxon>metagenomes</taxon>
        <taxon>ecological metagenomes</taxon>
    </lineage>
</organism>
<protein>
    <recommendedName>
        <fullName evidence="1">Transposase IS110-like N-terminal domain-containing protein</fullName>
    </recommendedName>
</protein>
<gene>
    <name evidence="2" type="ORF">S01H1_61227</name>
</gene>
<name>X0Y6B1_9ZZZZ</name>
<feature type="non-terminal residue" evidence="2">
    <location>
        <position position="158"/>
    </location>
</feature>
<dbReference type="InterPro" id="IPR002525">
    <property type="entry name" value="Transp_IS110-like_N"/>
</dbReference>
<dbReference type="Pfam" id="PF01548">
    <property type="entry name" value="DEDD_Tnp_IS110"/>
    <property type="match status" value="1"/>
</dbReference>
<sequence>MKKKNIYVNQSQELLNLFEKAGNNEKIMCVPIDYAKKDHIVMFCNGYGHILRKPFSVKNSPEGIEYLTEQVTRSCSHRHIDPKHVFFGGEDVGSYAENFTNTLRSGGWIVAGVNAHDAKEQRANIQASTDRLDLMGIASMLLNRRGNCSPAQSGIYRN</sequence>
<proteinExistence type="predicted"/>
<dbReference type="EMBL" id="BARS01040135">
    <property type="protein sequence ID" value="GAG32406.1"/>
    <property type="molecule type" value="Genomic_DNA"/>
</dbReference>
<dbReference type="GO" id="GO:0004803">
    <property type="term" value="F:transposase activity"/>
    <property type="evidence" value="ECO:0007669"/>
    <property type="project" value="InterPro"/>
</dbReference>
<comment type="caution">
    <text evidence="2">The sequence shown here is derived from an EMBL/GenBank/DDBJ whole genome shotgun (WGS) entry which is preliminary data.</text>
</comment>